<feature type="non-terminal residue" evidence="2">
    <location>
        <position position="1"/>
    </location>
</feature>
<feature type="non-terminal residue" evidence="2">
    <location>
        <position position="148"/>
    </location>
</feature>
<name>A0A1B6JGL4_9HEMI</name>
<feature type="region of interest" description="Disordered" evidence="1">
    <location>
        <begin position="66"/>
        <end position="85"/>
    </location>
</feature>
<proteinExistence type="predicted"/>
<gene>
    <name evidence="2" type="ORF">g.5507</name>
</gene>
<accession>A0A1B6JGL4</accession>
<dbReference type="AlphaFoldDB" id="A0A1B6JGL4"/>
<feature type="region of interest" description="Disordered" evidence="1">
    <location>
        <begin position="1"/>
        <end position="29"/>
    </location>
</feature>
<organism evidence="2">
    <name type="scientific">Homalodisca liturata</name>
    <dbReference type="NCBI Taxonomy" id="320908"/>
    <lineage>
        <taxon>Eukaryota</taxon>
        <taxon>Metazoa</taxon>
        <taxon>Ecdysozoa</taxon>
        <taxon>Arthropoda</taxon>
        <taxon>Hexapoda</taxon>
        <taxon>Insecta</taxon>
        <taxon>Pterygota</taxon>
        <taxon>Neoptera</taxon>
        <taxon>Paraneoptera</taxon>
        <taxon>Hemiptera</taxon>
        <taxon>Auchenorrhyncha</taxon>
        <taxon>Membracoidea</taxon>
        <taxon>Cicadellidae</taxon>
        <taxon>Cicadellinae</taxon>
        <taxon>Proconiini</taxon>
        <taxon>Homalodisca</taxon>
    </lineage>
</organism>
<protein>
    <submittedName>
        <fullName evidence="2">Uncharacterized protein</fullName>
    </submittedName>
</protein>
<dbReference type="EMBL" id="GECU01009280">
    <property type="protein sequence ID" value="JAS98426.1"/>
    <property type="molecule type" value="Transcribed_RNA"/>
</dbReference>
<reference evidence="2" key="1">
    <citation type="submission" date="2015-11" db="EMBL/GenBank/DDBJ databases">
        <title>De novo transcriptome assembly of four potential Pierce s Disease insect vectors from Arizona vineyards.</title>
        <authorList>
            <person name="Tassone E.E."/>
        </authorList>
    </citation>
    <scope>NUCLEOTIDE SEQUENCE</scope>
</reference>
<sequence>DIDSANRNTCERNLSSESSESDVEESSNVGNIYQTTNLRRKKGLNLKVKNNHNTRLDIDSANRNTCETNLSSESSESDVEESSNVGKVYQTTTLRRKQGLNLKVKNNYNTRLDIDSANRNTCERNLSSESSESDMEESSNVGKVYQTT</sequence>
<feature type="compositionally biased region" description="Polar residues" evidence="1">
    <location>
        <begin position="1"/>
        <end position="13"/>
    </location>
</feature>
<evidence type="ECO:0000313" key="2">
    <source>
        <dbReference type="EMBL" id="JAS98426.1"/>
    </source>
</evidence>
<evidence type="ECO:0000256" key="1">
    <source>
        <dbReference type="SAM" id="MobiDB-lite"/>
    </source>
</evidence>
<feature type="region of interest" description="Disordered" evidence="1">
    <location>
        <begin position="115"/>
        <end position="148"/>
    </location>
</feature>